<protein>
    <submittedName>
        <fullName evidence="1">PqqD family protein</fullName>
    </submittedName>
</protein>
<evidence type="ECO:0000313" key="1">
    <source>
        <dbReference type="EMBL" id="XBX80145.1"/>
    </source>
</evidence>
<organism evidence="1">
    <name type="scientific">Microbacterium sp. A8/3-1</name>
    <dbReference type="NCBI Taxonomy" id="3160749"/>
    <lineage>
        <taxon>Bacteria</taxon>
        <taxon>Bacillati</taxon>
        <taxon>Actinomycetota</taxon>
        <taxon>Actinomycetes</taxon>
        <taxon>Micrococcales</taxon>
        <taxon>Microbacteriaceae</taxon>
        <taxon>Microbacterium</taxon>
    </lineage>
</organism>
<dbReference type="Pfam" id="PF05402">
    <property type="entry name" value="PqqD"/>
    <property type="match status" value="1"/>
</dbReference>
<proteinExistence type="predicted"/>
<dbReference type="RefSeq" id="WP_350353003.1">
    <property type="nucleotide sequence ID" value="NZ_CP158357.1"/>
</dbReference>
<accession>A0AAU7W1E9</accession>
<sequence length="101" mass="10696">MATDSGAETPSPMWRIGDRVAWTDAPQRAVVLPLKGGDTTPLVLEGSAYVVWGVLAEQGPLAVEELVAQLVVEFDADPARLHGDVASLLTDLRSRGVLTCV</sequence>
<dbReference type="InterPro" id="IPR008792">
    <property type="entry name" value="PQQD"/>
</dbReference>
<dbReference type="AlphaFoldDB" id="A0AAU7W1E9"/>
<dbReference type="InterPro" id="IPR041881">
    <property type="entry name" value="PqqD_sf"/>
</dbReference>
<dbReference type="Gene3D" id="1.10.10.1150">
    <property type="entry name" value="Coenzyme PQQ synthesis protein D (PqqD)"/>
    <property type="match status" value="1"/>
</dbReference>
<name>A0AAU7W1E9_9MICO</name>
<dbReference type="EMBL" id="CP158357">
    <property type="protein sequence ID" value="XBX80145.1"/>
    <property type="molecule type" value="Genomic_DNA"/>
</dbReference>
<reference evidence="1" key="1">
    <citation type="submission" date="2024-06" db="EMBL/GenBank/DDBJ databases">
        <title>Draft genome sequence of Microbacterium sp. strain A8/3-1, isolated from Oxytropis tragacanthoides Fisch. ex DC. Root nodules in the Altai region of Russia.</title>
        <authorList>
            <person name="Sazanova A."/>
            <person name="Guro P."/>
            <person name="Kuznetsova I."/>
            <person name="Belimov A."/>
            <person name="Safronova V."/>
        </authorList>
    </citation>
    <scope>NUCLEOTIDE SEQUENCE</scope>
    <source>
        <strain evidence="1">A8/3-1</strain>
    </source>
</reference>
<gene>
    <name evidence="1" type="ORF">ABS642_08665</name>
</gene>